<feature type="region of interest" description="Disordered" evidence="4">
    <location>
        <begin position="711"/>
        <end position="774"/>
    </location>
</feature>
<dbReference type="Proteomes" id="UP001596989">
    <property type="component" value="Unassembled WGS sequence"/>
</dbReference>
<feature type="compositionally biased region" description="Acidic residues" evidence="4">
    <location>
        <begin position="764"/>
        <end position="774"/>
    </location>
</feature>
<dbReference type="CDD" id="cd06576">
    <property type="entry name" value="PASTA_Pbp2x-like_1"/>
    <property type="match status" value="1"/>
</dbReference>
<comment type="similarity">
    <text evidence="2">Belongs to the transpeptidase family.</text>
</comment>
<comment type="caution">
    <text evidence="6">The sequence shown here is derived from an EMBL/GenBank/DDBJ whole genome shotgun (WGS) entry which is preliminary data.</text>
</comment>
<sequence length="774" mass="85676">MEKRVKLRTLLFGGVMTLLFLVLIGRIYYVQVVSGAEWYDMAKVRWSASEELKAKRGSVTDRNGNVLAMDTIAYNVAVNPKMIVSHGIEQEVVDGLHDILGISKDDLMEHVTAKNAKGEYYSHREIRKGGWQIEKALADEIYQFRDELIVELRKEKKTPDTGIYLQETLKRYYPRQTLASQVIGYISLDGQYMSGVEAYFNDRLTGEDGYMRYEKDGKRVQLSNGEVDYKPAKDGQDIQLTIDNDIQHIVEETLREVMEKYSPKSATAIAADPKTMEILAMANMPEFNPNEYGKSDYASFYNHAVGSLYEPGSTFKIVTLASAIEEGVFNPNEMYMSGSITVPGEPRPIRDHNRVGWGQITFLDGLIHSSNVAFVKLGFERLGKDKLREYFTNFGFGQKTGIQIGNELAGDISFHWNREVADATFGQGVAVTPIQQVAAVAAVANGGRLMQPQLVKSFKDPITKTTTVIEPVLVRQVISEESSRQTSEYLEQVVSDMEKGTGRRAHIEGYRVAGKTGTAQKWVDGEYSTTKFLVSFIGYAPVENPQIVIYIAVDEPSHSYIGGGSAIAAPAFREIMMKSLRKLDVPPSYEVQREEAVKETMVVVPKLTALKVSQAKAELNAKEMAFEVIGDGGAVLQQIPAAESVVHPSQRVYLITEQRDKLSIPDLTGVSLRDAIELTSLIGARLVPEGGGYVRSQEVEELGDERIVKVKLAPPPGSEEYRDASEEVSEGSEASSEEEEDSGQAQDDGVDVAESTADNADPSVESDDTEIVEQ</sequence>
<dbReference type="InterPro" id="IPR050515">
    <property type="entry name" value="Beta-lactam/transpept"/>
</dbReference>
<dbReference type="Gene3D" id="3.40.710.10">
    <property type="entry name" value="DD-peptidase/beta-lactamase superfamily"/>
    <property type="match status" value="1"/>
</dbReference>
<evidence type="ECO:0000313" key="6">
    <source>
        <dbReference type="EMBL" id="MFD0960311.1"/>
    </source>
</evidence>
<comment type="subcellular location">
    <subcellularLocation>
        <location evidence="1">Membrane</location>
    </subcellularLocation>
</comment>
<dbReference type="InterPro" id="IPR001460">
    <property type="entry name" value="PCN-bd_Tpept"/>
</dbReference>
<dbReference type="RefSeq" id="WP_377564775.1">
    <property type="nucleotide sequence ID" value="NZ_JBHTJZ010000018.1"/>
</dbReference>
<dbReference type="EMBL" id="JBHTJZ010000018">
    <property type="protein sequence ID" value="MFD0960311.1"/>
    <property type="molecule type" value="Genomic_DNA"/>
</dbReference>
<keyword evidence="7" id="KW-1185">Reference proteome</keyword>
<evidence type="ECO:0000256" key="2">
    <source>
        <dbReference type="ARBA" id="ARBA00007171"/>
    </source>
</evidence>
<dbReference type="SUPFAM" id="SSF56601">
    <property type="entry name" value="beta-lactamase/transpeptidase-like"/>
    <property type="match status" value="1"/>
</dbReference>
<keyword evidence="3" id="KW-0472">Membrane</keyword>
<reference evidence="7" key="1">
    <citation type="journal article" date="2019" name="Int. J. Syst. Evol. Microbiol.">
        <title>The Global Catalogue of Microorganisms (GCM) 10K type strain sequencing project: providing services to taxonomists for standard genome sequencing and annotation.</title>
        <authorList>
            <consortium name="The Broad Institute Genomics Platform"/>
            <consortium name="The Broad Institute Genome Sequencing Center for Infectious Disease"/>
            <person name="Wu L."/>
            <person name="Ma J."/>
        </authorList>
    </citation>
    <scope>NUCLEOTIDE SEQUENCE [LARGE SCALE GENOMIC DNA]</scope>
    <source>
        <strain evidence="7">CCUG 59129</strain>
    </source>
</reference>
<proteinExistence type="inferred from homology"/>
<protein>
    <submittedName>
        <fullName evidence="6">Penicillin-binding transpeptidase domain-containing protein</fullName>
    </submittedName>
</protein>
<dbReference type="Pfam" id="PF03717">
    <property type="entry name" value="PBP_dimer"/>
    <property type="match status" value="1"/>
</dbReference>
<dbReference type="SUPFAM" id="SSF56519">
    <property type="entry name" value="Penicillin binding protein dimerisation domain"/>
    <property type="match status" value="1"/>
</dbReference>
<dbReference type="PANTHER" id="PTHR30627">
    <property type="entry name" value="PEPTIDOGLYCAN D,D-TRANSPEPTIDASE"/>
    <property type="match status" value="1"/>
</dbReference>
<name>A0ABW3HS33_9BACL</name>
<dbReference type="SMART" id="SM00740">
    <property type="entry name" value="PASTA"/>
    <property type="match status" value="1"/>
</dbReference>
<dbReference type="InterPro" id="IPR005311">
    <property type="entry name" value="PBP_dimer"/>
</dbReference>
<dbReference type="Pfam" id="PF00905">
    <property type="entry name" value="Transpeptidase"/>
    <property type="match status" value="1"/>
</dbReference>
<evidence type="ECO:0000256" key="1">
    <source>
        <dbReference type="ARBA" id="ARBA00004370"/>
    </source>
</evidence>
<evidence type="ECO:0000256" key="4">
    <source>
        <dbReference type="SAM" id="MobiDB-lite"/>
    </source>
</evidence>
<dbReference type="InterPro" id="IPR005543">
    <property type="entry name" value="PASTA_dom"/>
</dbReference>
<evidence type="ECO:0000256" key="3">
    <source>
        <dbReference type="ARBA" id="ARBA00023136"/>
    </source>
</evidence>
<gene>
    <name evidence="6" type="ORF">ACFQ2I_13035</name>
</gene>
<dbReference type="Gene3D" id="3.30.450.330">
    <property type="match status" value="1"/>
</dbReference>
<dbReference type="InterPro" id="IPR036138">
    <property type="entry name" value="PBP_dimer_sf"/>
</dbReference>
<evidence type="ECO:0000313" key="7">
    <source>
        <dbReference type="Proteomes" id="UP001596989"/>
    </source>
</evidence>
<feature type="compositionally biased region" description="Acidic residues" evidence="4">
    <location>
        <begin position="726"/>
        <end position="742"/>
    </location>
</feature>
<dbReference type="Gene3D" id="3.90.1310.10">
    <property type="entry name" value="Penicillin-binding protein 2a (Domain 2)"/>
    <property type="match status" value="1"/>
</dbReference>
<dbReference type="InterPro" id="IPR012338">
    <property type="entry name" value="Beta-lactam/transpept-like"/>
</dbReference>
<organism evidence="6 7">
    <name type="scientific">Paenibacillus chungangensis</name>
    <dbReference type="NCBI Taxonomy" id="696535"/>
    <lineage>
        <taxon>Bacteria</taxon>
        <taxon>Bacillati</taxon>
        <taxon>Bacillota</taxon>
        <taxon>Bacilli</taxon>
        <taxon>Bacillales</taxon>
        <taxon>Paenibacillaceae</taxon>
        <taxon>Paenibacillus</taxon>
    </lineage>
</organism>
<dbReference type="SUPFAM" id="SSF54184">
    <property type="entry name" value="Penicillin-binding protein 2x (pbp-2x), c-terminal domain"/>
    <property type="match status" value="2"/>
</dbReference>
<evidence type="ECO:0000259" key="5">
    <source>
        <dbReference type="PROSITE" id="PS51178"/>
    </source>
</evidence>
<accession>A0ABW3HS33</accession>
<feature type="domain" description="PASTA" evidence="5">
    <location>
        <begin position="598"/>
        <end position="658"/>
    </location>
</feature>
<dbReference type="PANTHER" id="PTHR30627:SF26">
    <property type="entry name" value="PENICILLIN-BINDING PROTEIN 2B"/>
    <property type="match status" value="1"/>
</dbReference>
<dbReference type="PROSITE" id="PS51178">
    <property type="entry name" value="PASTA"/>
    <property type="match status" value="1"/>
</dbReference>